<dbReference type="InterPro" id="IPR003593">
    <property type="entry name" value="AAA+_ATPase"/>
</dbReference>
<keyword evidence="2" id="KW-1003">Cell membrane</keyword>
<dbReference type="InterPro" id="IPR027417">
    <property type="entry name" value="P-loop_NTPase"/>
</dbReference>
<evidence type="ECO:0000256" key="1">
    <source>
        <dbReference type="ARBA" id="ARBA00022448"/>
    </source>
</evidence>
<dbReference type="RefSeq" id="WP_151575007.1">
    <property type="nucleotide sequence ID" value="NZ_WBOT01000005.1"/>
</dbReference>
<keyword evidence="4 8" id="KW-0067">ATP-binding</keyword>
<evidence type="ECO:0000256" key="5">
    <source>
        <dbReference type="ARBA" id="ARBA00022967"/>
    </source>
</evidence>
<keyword evidence="1" id="KW-0813">Transport</keyword>
<dbReference type="PROSITE" id="PS50893">
    <property type="entry name" value="ABC_TRANSPORTER_2"/>
    <property type="match status" value="1"/>
</dbReference>
<dbReference type="SUPFAM" id="SSF52540">
    <property type="entry name" value="P-loop containing nucleoside triphosphate hydrolases"/>
    <property type="match status" value="1"/>
</dbReference>
<dbReference type="Proteomes" id="UP000441354">
    <property type="component" value="Unassembled WGS sequence"/>
</dbReference>
<evidence type="ECO:0000256" key="2">
    <source>
        <dbReference type="ARBA" id="ARBA00022475"/>
    </source>
</evidence>
<keyword evidence="9" id="KW-1185">Reference proteome</keyword>
<dbReference type="GO" id="GO:0016887">
    <property type="term" value="F:ATP hydrolysis activity"/>
    <property type="evidence" value="ECO:0007669"/>
    <property type="project" value="InterPro"/>
</dbReference>
<keyword evidence="5" id="KW-1278">Translocase</keyword>
<dbReference type="AlphaFoldDB" id="A0A7V7UWN5"/>
<evidence type="ECO:0000256" key="6">
    <source>
        <dbReference type="ARBA" id="ARBA00023136"/>
    </source>
</evidence>
<dbReference type="SMART" id="SM00382">
    <property type="entry name" value="AAA"/>
    <property type="match status" value="1"/>
</dbReference>
<accession>A0A7V7UWN5</accession>
<dbReference type="Gene3D" id="3.40.50.300">
    <property type="entry name" value="P-loop containing nucleotide triphosphate hydrolases"/>
    <property type="match status" value="1"/>
</dbReference>
<dbReference type="GO" id="GO:0005524">
    <property type="term" value="F:ATP binding"/>
    <property type="evidence" value="ECO:0007669"/>
    <property type="project" value="UniProtKB-KW"/>
</dbReference>
<proteinExistence type="predicted"/>
<name>A0A7V7UWN5_9BACI</name>
<dbReference type="PANTHER" id="PTHR43166">
    <property type="entry name" value="AMINO ACID IMPORT ATP-BINDING PROTEIN"/>
    <property type="match status" value="1"/>
</dbReference>
<comment type="caution">
    <text evidence="8">The sequence shown here is derived from an EMBL/GenBank/DDBJ whole genome shotgun (WGS) entry which is preliminary data.</text>
</comment>
<dbReference type="InterPro" id="IPR017871">
    <property type="entry name" value="ABC_transporter-like_CS"/>
</dbReference>
<keyword evidence="6" id="KW-0472">Membrane</keyword>
<dbReference type="EMBL" id="WBOT01000005">
    <property type="protein sequence ID" value="KAB2331345.1"/>
    <property type="molecule type" value="Genomic_DNA"/>
</dbReference>
<dbReference type="OrthoDB" id="9802264at2"/>
<dbReference type="InterPro" id="IPR003439">
    <property type="entry name" value="ABC_transporter-like_ATP-bd"/>
</dbReference>
<organism evidence="8 9">
    <name type="scientific">Bacillus mesophilum</name>
    <dbReference type="NCBI Taxonomy" id="1071718"/>
    <lineage>
        <taxon>Bacteria</taxon>
        <taxon>Bacillati</taxon>
        <taxon>Bacillota</taxon>
        <taxon>Bacilli</taxon>
        <taxon>Bacillales</taxon>
        <taxon>Bacillaceae</taxon>
        <taxon>Bacillus</taxon>
    </lineage>
</organism>
<evidence type="ECO:0000256" key="3">
    <source>
        <dbReference type="ARBA" id="ARBA00022741"/>
    </source>
</evidence>
<sequence>MNDSSIDVTNMTVAFGHKHALSSISLSIKSGEQIALIGPSGAGKTTFLNSLAALTVPTEGEIALIGQNVRNMKDPKRRAKTIGMIRQQFDLVNELPVIHNVLAGRLSEWGLLKSLLSLVFPQEKQAAIQALKKVGLADKLYTKTGLLSGGEQQRVAMARLLLQNPAIILADEPVASLDPARSEDLLQMLIKLAAEGNQTLIASLHSVDFALTYFSRIIALKNGKLFFDLKNNEITKDRLSELYAIEEEQND</sequence>
<evidence type="ECO:0000256" key="4">
    <source>
        <dbReference type="ARBA" id="ARBA00022840"/>
    </source>
</evidence>
<gene>
    <name evidence="8" type="ORF">F7732_15965</name>
</gene>
<dbReference type="PANTHER" id="PTHR43166:SF6">
    <property type="entry name" value="PHOSPHONATES IMPORT ATP-BINDING PROTEIN PHNC"/>
    <property type="match status" value="1"/>
</dbReference>
<evidence type="ECO:0000259" key="7">
    <source>
        <dbReference type="PROSITE" id="PS50893"/>
    </source>
</evidence>
<dbReference type="PROSITE" id="PS00211">
    <property type="entry name" value="ABC_TRANSPORTER_1"/>
    <property type="match status" value="1"/>
</dbReference>
<reference evidence="8 9" key="1">
    <citation type="journal article" date="2014" name="Arch. Microbiol.">
        <title>Bacillus mesophilum sp. nov., strain IITR-54T, a novel 4-chlorobiphenyl dechlorinating bacterium.</title>
        <authorList>
            <person name="Manickam N."/>
            <person name="Singh N.K."/>
            <person name="Bajaj A."/>
            <person name="Kumar R.M."/>
            <person name="Kaur G."/>
            <person name="Kaur N."/>
            <person name="Bala M."/>
            <person name="Kumar A."/>
            <person name="Mayilraj S."/>
        </authorList>
    </citation>
    <scope>NUCLEOTIDE SEQUENCE [LARGE SCALE GENOMIC DNA]</scope>
    <source>
        <strain evidence="8 9">IITR-54</strain>
    </source>
</reference>
<dbReference type="InterPro" id="IPR050086">
    <property type="entry name" value="MetN_ABC_transporter-like"/>
</dbReference>
<keyword evidence="3" id="KW-0547">Nucleotide-binding</keyword>
<evidence type="ECO:0000313" key="9">
    <source>
        <dbReference type="Proteomes" id="UP000441354"/>
    </source>
</evidence>
<evidence type="ECO:0000313" key="8">
    <source>
        <dbReference type="EMBL" id="KAB2331345.1"/>
    </source>
</evidence>
<feature type="domain" description="ABC transporter" evidence="7">
    <location>
        <begin position="6"/>
        <end position="247"/>
    </location>
</feature>
<protein>
    <submittedName>
        <fullName evidence="8">ATP-binding cassette domain-containing protein</fullName>
    </submittedName>
</protein>
<dbReference type="Pfam" id="PF00005">
    <property type="entry name" value="ABC_tran"/>
    <property type="match status" value="1"/>
</dbReference>